<dbReference type="OrthoDB" id="8480773at2"/>
<comment type="function">
    <text evidence="1">Needed for flagellar regrowth and assembly.</text>
</comment>
<evidence type="ECO:0000256" key="8">
    <source>
        <dbReference type="ARBA" id="ARBA00022927"/>
    </source>
</evidence>
<dbReference type="GO" id="GO:0071973">
    <property type="term" value="P:bacterial-type flagellum-dependent cell motility"/>
    <property type="evidence" value="ECO:0007669"/>
    <property type="project" value="InterPro"/>
</dbReference>
<evidence type="ECO:0000256" key="2">
    <source>
        <dbReference type="ARBA" id="ARBA00004496"/>
    </source>
</evidence>
<evidence type="ECO:0000313" key="11">
    <source>
        <dbReference type="EMBL" id="GAC15228.1"/>
    </source>
</evidence>
<dbReference type="eggNOG" id="COG1317">
    <property type="taxonomic scope" value="Bacteria"/>
</dbReference>
<sequence>MNDKDDSKKELSDDDIAAWELPFLEESLNLDSTKTNVFNRQSTWKYEPPEEEESFLPPTAKEIEQIRESAHKEGFEQGKKQGFEAGYAEGKELGLQEGKEQGLLAGHDEGLANAKEQVDTQTDAFNALMEQLHQPVSQVENTLQAELVKLAVALAKSVIRAEVQTNSEILFNALNEALKALPIQEAQYQIHMHPDDIEMVKQRFTAEYIDKQGWTFVENQNMSRGGCDISTRNNAVDASVERRVKDVLNKFLLEQGLSDIENES</sequence>
<evidence type="ECO:0000256" key="5">
    <source>
        <dbReference type="ARBA" id="ARBA00022448"/>
    </source>
</evidence>
<feature type="domain" description="Flagellar assembly protein FliH/Type III secretion system HrpE" evidence="10">
    <location>
        <begin position="121"/>
        <end position="246"/>
    </location>
</feature>
<evidence type="ECO:0000256" key="7">
    <source>
        <dbReference type="ARBA" id="ARBA00022795"/>
    </source>
</evidence>
<organism evidence="11 12">
    <name type="scientific">Aliiglaciecola lipolytica E3</name>
    <dbReference type="NCBI Taxonomy" id="1127673"/>
    <lineage>
        <taxon>Bacteria</taxon>
        <taxon>Pseudomonadati</taxon>
        <taxon>Pseudomonadota</taxon>
        <taxon>Gammaproteobacteria</taxon>
        <taxon>Alteromonadales</taxon>
        <taxon>Alteromonadaceae</taxon>
        <taxon>Aliiglaciecola</taxon>
    </lineage>
</organism>
<dbReference type="GO" id="GO:0009288">
    <property type="term" value="C:bacterial-type flagellum"/>
    <property type="evidence" value="ECO:0007669"/>
    <property type="project" value="InterPro"/>
</dbReference>
<dbReference type="STRING" id="1127673.GLIP_2603"/>
<evidence type="ECO:0000256" key="1">
    <source>
        <dbReference type="ARBA" id="ARBA00003041"/>
    </source>
</evidence>
<keyword evidence="7" id="KW-1005">Bacterial flagellum biogenesis</keyword>
<evidence type="ECO:0000313" key="12">
    <source>
        <dbReference type="Proteomes" id="UP000006334"/>
    </source>
</evidence>
<gene>
    <name evidence="11" type="primary">fliH</name>
    <name evidence="11" type="ORF">GLIP_2603</name>
</gene>
<keyword evidence="12" id="KW-1185">Reference proteome</keyword>
<comment type="caution">
    <text evidence="11">The sequence shown here is derived from an EMBL/GenBank/DDBJ whole genome shotgun (WGS) entry which is preliminary data.</text>
</comment>
<protein>
    <recommendedName>
        <fullName evidence="4">Flagellar assembly protein FliH</fullName>
    </recommendedName>
</protein>
<accession>K6YF20</accession>
<dbReference type="PRINTS" id="PR01003">
    <property type="entry name" value="FLGFLIH"/>
</dbReference>
<evidence type="ECO:0000256" key="6">
    <source>
        <dbReference type="ARBA" id="ARBA00022490"/>
    </source>
</evidence>
<name>K6YF20_9ALTE</name>
<dbReference type="InterPro" id="IPR018035">
    <property type="entry name" value="Flagellar_FliH/T3SS_HrpE"/>
</dbReference>
<keyword evidence="5" id="KW-0813">Transport</keyword>
<comment type="subcellular location">
    <subcellularLocation>
        <location evidence="2">Cytoplasm</location>
    </subcellularLocation>
</comment>
<evidence type="ECO:0000259" key="10">
    <source>
        <dbReference type="Pfam" id="PF02108"/>
    </source>
</evidence>
<proteinExistence type="inferred from homology"/>
<keyword evidence="8" id="KW-0653">Protein transport</keyword>
<dbReference type="PANTHER" id="PTHR34982">
    <property type="entry name" value="YOP PROTEINS TRANSLOCATION PROTEIN L"/>
    <property type="match status" value="1"/>
</dbReference>
<keyword evidence="11" id="KW-0969">Cilium</keyword>
<dbReference type="PANTHER" id="PTHR34982:SF1">
    <property type="entry name" value="FLAGELLAR ASSEMBLY PROTEIN FLIH"/>
    <property type="match status" value="1"/>
</dbReference>
<evidence type="ECO:0000256" key="4">
    <source>
        <dbReference type="ARBA" id="ARBA00016507"/>
    </source>
</evidence>
<dbReference type="EMBL" id="BAEN01000049">
    <property type="protein sequence ID" value="GAC15228.1"/>
    <property type="molecule type" value="Genomic_DNA"/>
</dbReference>
<dbReference type="AlphaFoldDB" id="K6YF20"/>
<dbReference type="GO" id="GO:0005829">
    <property type="term" value="C:cytosol"/>
    <property type="evidence" value="ECO:0007669"/>
    <property type="project" value="TreeGrafter"/>
</dbReference>
<dbReference type="InterPro" id="IPR000563">
    <property type="entry name" value="Flag_FliH"/>
</dbReference>
<evidence type="ECO:0000256" key="9">
    <source>
        <dbReference type="ARBA" id="ARBA00023225"/>
    </source>
</evidence>
<dbReference type="GO" id="GO:0044781">
    <property type="term" value="P:bacterial-type flagellum organization"/>
    <property type="evidence" value="ECO:0007669"/>
    <property type="project" value="UniProtKB-KW"/>
</dbReference>
<dbReference type="Pfam" id="PF02108">
    <property type="entry name" value="FliH"/>
    <property type="match status" value="1"/>
</dbReference>
<keyword evidence="11" id="KW-0966">Cell projection</keyword>
<dbReference type="Proteomes" id="UP000006334">
    <property type="component" value="Unassembled WGS sequence"/>
</dbReference>
<keyword evidence="6" id="KW-0963">Cytoplasm</keyword>
<evidence type="ECO:0000256" key="3">
    <source>
        <dbReference type="ARBA" id="ARBA00006602"/>
    </source>
</evidence>
<dbReference type="GO" id="GO:0003774">
    <property type="term" value="F:cytoskeletal motor activity"/>
    <property type="evidence" value="ECO:0007669"/>
    <property type="project" value="InterPro"/>
</dbReference>
<reference evidence="11 12" key="1">
    <citation type="journal article" date="2017" name="Antonie Van Leeuwenhoek">
        <title>Rhizobium rhizosphaerae sp. nov., a novel species isolated from rice rhizosphere.</title>
        <authorList>
            <person name="Zhao J.J."/>
            <person name="Zhang J."/>
            <person name="Zhang R.J."/>
            <person name="Zhang C.W."/>
            <person name="Yin H.Q."/>
            <person name="Zhang X.X."/>
        </authorList>
    </citation>
    <scope>NUCLEOTIDE SEQUENCE [LARGE SCALE GENOMIC DNA]</scope>
    <source>
        <strain evidence="11 12">E3</strain>
    </source>
</reference>
<keyword evidence="11" id="KW-0282">Flagellum</keyword>
<dbReference type="GO" id="GO:0015031">
    <property type="term" value="P:protein transport"/>
    <property type="evidence" value="ECO:0007669"/>
    <property type="project" value="UniProtKB-KW"/>
</dbReference>
<dbReference type="RefSeq" id="WP_008845033.1">
    <property type="nucleotide sequence ID" value="NZ_BAEN01000049.1"/>
</dbReference>
<dbReference type="NCBIfam" id="NF004270">
    <property type="entry name" value="PRK05687.2-1"/>
    <property type="match status" value="1"/>
</dbReference>
<comment type="similarity">
    <text evidence="3">Belongs to the FliH family.</text>
</comment>
<keyword evidence="9" id="KW-1006">Bacterial flagellum protein export</keyword>
<dbReference type="InterPro" id="IPR051472">
    <property type="entry name" value="T3SS_Stator/FliH"/>
</dbReference>